<feature type="binding site" evidence="7">
    <location>
        <position position="125"/>
    </location>
    <ligand>
        <name>Mg(2+)</name>
        <dbReference type="ChEBI" id="CHEBI:18420"/>
        <label>1</label>
        <note>catalytic</note>
    </ligand>
</feature>
<dbReference type="GO" id="GO:0006020">
    <property type="term" value="P:inositol metabolic process"/>
    <property type="evidence" value="ECO:0007669"/>
    <property type="project" value="TreeGrafter"/>
</dbReference>
<dbReference type="InterPro" id="IPR033942">
    <property type="entry name" value="IMPase"/>
</dbReference>
<comment type="similarity">
    <text evidence="3 8">Belongs to the inositol monophosphatase superfamily.</text>
</comment>
<feature type="binding site" evidence="7">
    <location>
        <position position="123"/>
    </location>
    <ligand>
        <name>Mg(2+)</name>
        <dbReference type="ChEBI" id="CHEBI:18420"/>
        <label>1</label>
        <note>catalytic</note>
    </ligand>
</feature>
<dbReference type="SUPFAM" id="SSF56655">
    <property type="entry name" value="Carbohydrate phosphatase"/>
    <property type="match status" value="1"/>
</dbReference>
<dbReference type="GO" id="GO:0007165">
    <property type="term" value="P:signal transduction"/>
    <property type="evidence" value="ECO:0007669"/>
    <property type="project" value="TreeGrafter"/>
</dbReference>
<dbReference type="EMBL" id="JACHVX010000001">
    <property type="protein sequence ID" value="MBB2922036.1"/>
    <property type="molecule type" value="Genomic_DNA"/>
</dbReference>
<dbReference type="Gene3D" id="3.40.190.80">
    <property type="match status" value="1"/>
</dbReference>
<dbReference type="PROSITE" id="PS00630">
    <property type="entry name" value="IMP_2"/>
    <property type="match status" value="1"/>
</dbReference>
<keyword evidence="6 7" id="KW-0460">Magnesium</keyword>
<comment type="catalytic activity">
    <reaction evidence="1 8">
        <text>a myo-inositol phosphate + H2O = myo-inositol + phosphate</text>
        <dbReference type="Rhea" id="RHEA:24056"/>
        <dbReference type="ChEBI" id="CHEBI:15377"/>
        <dbReference type="ChEBI" id="CHEBI:17268"/>
        <dbReference type="ChEBI" id="CHEBI:43474"/>
        <dbReference type="ChEBI" id="CHEBI:84139"/>
        <dbReference type="EC" id="3.1.3.25"/>
    </reaction>
</comment>
<organism evidence="10 11">
    <name type="scientific">Cellulomonas cellasea</name>
    <dbReference type="NCBI Taxonomy" id="43670"/>
    <lineage>
        <taxon>Bacteria</taxon>
        <taxon>Bacillati</taxon>
        <taxon>Actinomycetota</taxon>
        <taxon>Actinomycetes</taxon>
        <taxon>Micrococcales</taxon>
        <taxon>Cellulomonadaceae</taxon>
        <taxon>Cellulomonas</taxon>
    </lineage>
</organism>
<dbReference type="InterPro" id="IPR000760">
    <property type="entry name" value="Inositol_monophosphatase-like"/>
</dbReference>
<keyword evidence="4 7" id="KW-0479">Metal-binding</keyword>
<sequence>MTPDAPPAPSADDPARPGPASAASAAPGAPAAAALPGPDETRELVALAETLARAAGRLVREGRPDRVDVAATKTSPMDVVTQMDLASEALLRSLIAEHRPHDGILGEEEAPVAGTSGLTWVIDPIDGTVNYLYGIPAYAISVAVVAGPPDPATWTAVAGCVHSVADRRTYTAGRGLGAYLDGRLLALRAADTLAGSLLGTGFGYTVERRRAQARVVAELLPQVRDIRRIGAASLDLCALASGGLDLYYERGLKPWDLAAGALVAQEAGAVVTGLDGNPAGEAMTVAGPAGTVAQLASVLSGLGAGTGA</sequence>
<dbReference type="EC" id="3.1.3.25" evidence="8"/>
<evidence type="ECO:0000256" key="1">
    <source>
        <dbReference type="ARBA" id="ARBA00001033"/>
    </source>
</evidence>
<feature type="binding site" evidence="7">
    <location>
        <position position="256"/>
    </location>
    <ligand>
        <name>Mg(2+)</name>
        <dbReference type="ChEBI" id="CHEBI:18420"/>
        <label>1</label>
        <note>catalytic</note>
    </ligand>
</feature>
<comment type="caution">
    <text evidence="10">The sequence shown here is derived from an EMBL/GenBank/DDBJ whole genome shotgun (WGS) entry which is preliminary data.</text>
</comment>
<dbReference type="InterPro" id="IPR020550">
    <property type="entry name" value="Inositol_monophosphatase_CS"/>
</dbReference>
<feature type="region of interest" description="Disordered" evidence="9">
    <location>
        <begin position="1"/>
        <end position="37"/>
    </location>
</feature>
<evidence type="ECO:0000256" key="7">
    <source>
        <dbReference type="PIRSR" id="PIRSR600760-2"/>
    </source>
</evidence>
<dbReference type="GO" id="GO:0046854">
    <property type="term" value="P:phosphatidylinositol phosphate biosynthetic process"/>
    <property type="evidence" value="ECO:0007669"/>
    <property type="project" value="InterPro"/>
</dbReference>
<feature type="binding site" evidence="7">
    <location>
        <position position="126"/>
    </location>
    <ligand>
        <name>Mg(2+)</name>
        <dbReference type="ChEBI" id="CHEBI:18420"/>
        <label>1</label>
        <note>catalytic</note>
    </ligand>
</feature>
<evidence type="ECO:0000256" key="2">
    <source>
        <dbReference type="ARBA" id="ARBA00001946"/>
    </source>
</evidence>
<dbReference type="GO" id="GO:0008934">
    <property type="term" value="F:inositol monophosphate 1-phosphatase activity"/>
    <property type="evidence" value="ECO:0007669"/>
    <property type="project" value="InterPro"/>
</dbReference>
<comment type="cofactor">
    <cofactor evidence="2 7 8">
        <name>Mg(2+)</name>
        <dbReference type="ChEBI" id="CHEBI:18420"/>
    </cofactor>
</comment>
<evidence type="ECO:0000256" key="3">
    <source>
        <dbReference type="ARBA" id="ARBA00009759"/>
    </source>
</evidence>
<dbReference type="PANTHER" id="PTHR20854">
    <property type="entry name" value="INOSITOL MONOPHOSPHATASE"/>
    <property type="match status" value="1"/>
</dbReference>
<protein>
    <recommendedName>
        <fullName evidence="8">Inositol-1-monophosphatase</fullName>
        <ecNumber evidence="8">3.1.3.25</ecNumber>
    </recommendedName>
</protein>
<feature type="binding site" evidence="7">
    <location>
        <position position="107"/>
    </location>
    <ligand>
        <name>Mg(2+)</name>
        <dbReference type="ChEBI" id="CHEBI:18420"/>
        <label>1</label>
        <note>catalytic</note>
    </ligand>
</feature>
<reference evidence="10 11" key="2">
    <citation type="submission" date="2020-08" db="EMBL/GenBank/DDBJ databases">
        <authorList>
            <person name="Partida-Martinez L."/>
            <person name="Huntemann M."/>
            <person name="Clum A."/>
            <person name="Wang J."/>
            <person name="Palaniappan K."/>
            <person name="Ritter S."/>
            <person name="Chen I.-M."/>
            <person name="Stamatis D."/>
            <person name="Reddy T."/>
            <person name="O'Malley R."/>
            <person name="Daum C."/>
            <person name="Shapiro N."/>
            <person name="Ivanova N."/>
            <person name="Kyrpides N."/>
            <person name="Woyke T."/>
        </authorList>
    </citation>
    <scope>NUCLEOTIDE SEQUENCE [LARGE SCALE GENOMIC DNA]</scope>
    <source>
        <strain evidence="10 11">RAS26</strain>
    </source>
</reference>
<evidence type="ECO:0000256" key="4">
    <source>
        <dbReference type="ARBA" id="ARBA00022723"/>
    </source>
</evidence>
<evidence type="ECO:0000256" key="9">
    <source>
        <dbReference type="SAM" id="MobiDB-lite"/>
    </source>
</evidence>
<keyword evidence="5 8" id="KW-0378">Hydrolase</keyword>
<accession>A0A7W4UD71</accession>
<dbReference type="Proteomes" id="UP000518206">
    <property type="component" value="Unassembled WGS sequence"/>
</dbReference>
<evidence type="ECO:0000313" key="11">
    <source>
        <dbReference type="Proteomes" id="UP000518206"/>
    </source>
</evidence>
<dbReference type="PANTHER" id="PTHR20854:SF4">
    <property type="entry name" value="INOSITOL-1-MONOPHOSPHATASE-RELATED"/>
    <property type="match status" value="1"/>
</dbReference>
<dbReference type="Pfam" id="PF00459">
    <property type="entry name" value="Inositol_P"/>
    <property type="match status" value="1"/>
</dbReference>
<dbReference type="PROSITE" id="PS00629">
    <property type="entry name" value="IMP_1"/>
    <property type="match status" value="1"/>
</dbReference>
<gene>
    <name evidence="10" type="ORF">FHR80_000930</name>
</gene>
<evidence type="ECO:0000256" key="5">
    <source>
        <dbReference type="ARBA" id="ARBA00022801"/>
    </source>
</evidence>
<proteinExistence type="inferred from homology"/>
<dbReference type="GO" id="GO:0046872">
    <property type="term" value="F:metal ion binding"/>
    <property type="evidence" value="ECO:0007669"/>
    <property type="project" value="UniProtKB-KW"/>
</dbReference>
<reference evidence="10 11" key="1">
    <citation type="submission" date="2020-08" db="EMBL/GenBank/DDBJ databases">
        <title>The Agave Microbiome: Exploring the role of microbial communities in plant adaptations to desert environments.</title>
        <authorList>
            <person name="Partida-Martinez L.P."/>
        </authorList>
    </citation>
    <scope>NUCLEOTIDE SEQUENCE [LARGE SCALE GENOMIC DNA]</scope>
    <source>
        <strain evidence="10 11">RAS26</strain>
    </source>
</reference>
<dbReference type="PRINTS" id="PR00377">
    <property type="entry name" value="IMPHPHTASES"/>
</dbReference>
<dbReference type="CDD" id="cd01639">
    <property type="entry name" value="IMPase"/>
    <property type="match status" value="1"/>
</dbReference>
<evidence type="ECO:0000313" key="10">
    <source>
        <dbReference type="EMBL" id="MBB2922036.1"/>
    </source>
</evidence>
<feature type="compositionally biased region" description="Low complexity" evidence="9">
    <location>
        <begin position="18"/>
        <end position="37"/>
    </location>
</feature>
<dbReference type="AlphaFoldDB" id="A0A7W4UD71"/>
<evidence type="ECO:0000256" key="8">
    <source>
        <dbReference type="RuleBase" id="RU364068"/>
    </source>
</evidence>
<dbReference type="InterPro" id="IPR020583">
    <property type="entry name" value="Inositol_monoP_metal-BS"/>
</dbReference>
<evidence type="ECO:0000256" key="6">
    <source>
        <dbReference type="ARBA" id="ARBA00022842"/>
    </source>
</evidence>
<dbReference type="Gene3D" id="3.30.540.10">
    <property type="entry name" value="Fructose-1,6-Bisphosphatase, subunit A, domain 1"/>
    <property type="match status" value="1"/>
</dbReference>
<name>A0A7W4UD71_9CELL</name>